<feature type="compositionally biased region" description="Acidic residues" evidence="1">
    <location>
        <begin position="113"/>
        <end position="127"/>
    </location>
</feature>
<organism evidence="2 3">
    <name type="scientific">Pisolithus tinctorius Marx 270</name>
    <dbReference type="NCBI Taxonomy" id="870435"/>
    <lineage>
        <taxon>Eukaryota</taxon>
        <taxon>Fungi</taxon>
        <taxon>Dikarya</taxon>
        <taxon>Basidiomycota</taxon>
        <taxon>Agaricomycotina</taxon>
        <taxon>Agaricomycetes</taxon>
        <taxon>Agaricomycetidae</taxon>
        <taxon>Boletales</taxon>
        <taxon>Sclerodermatineae</taxon>
        <taxon>Pisolithaceae</taxon>
        <taxon>Pisolithus</taxon>
    </lineage>
</organism>
<dbReference type="Proteomes" id="UP000054217">
    <property type="component" value="Unassembled WGS sequence"/>
</dbReference>
<feature type="compositionally biased region" description="Basic and acidic residues" evidence="1">
    <location>
        <begin position="47"/>
        <end position="59"/>
    </location>
</feature>
<dbReference type="EMBL" id="KN832029">
    <property type="protein sequence ID" value="KIN97412.1"/>
    <property type="molecule type" value="Genomic_DNA"/>
</dbReference>
<dbReference type="InParanoid" id="A0A0C3IKE7"/>
<feature type="compositionally biased region" description="Acidic residues" evidence="1">
    <location>
        <begin position="161"/>
        <end position="171"/>
    </location>
</feature>
<feature type="compositionally biased region" description="Basic and acidic residues" evidence="1">
    <location>
        <begin position="214"/>
        <end position="225"/>
    </location>
</feature>
<reference evidence="3" key="2">
    <citation type="submission" date="2015-01" db="EMBL/GenBank/DDBJ databases">
        <title>Evolutionary Origins and Diversification of the Mycorrhizal Mutualists.</title>
        <authorList>
            <consortium name="DOE Joint Genome Institute"/>
            <consortium name="Mycorrhizal Genomics Consortium"/>
            <person name="Kohler A."/>
            <person name="Kuo A."/>
            <person name="Nagy L.G."/>
            <person name="Floudas D."/>
            <person name="Copeland A."/>
            <person name="Barry K.W."/>
            <person name="Cichocki N."/>
            <person name="Veneault-Fourrey C."/>
            <person name="LaButti K."/>
            <person name="Lindquist E.A."/>
            <person name="Lipzen A."/>
            <person name="Lundell T."/>
            <person name="Morin E."/>
            <person name="Murat C."/>
            <person name="Riley R."/>
            <person name="Ohm R."/>
            <person name="Sun H."/>
            <person name="Tunlid A."/>
            <person name="Henrissat B."/>
            <person name="Grigoriev I.V."/>
            <person name="Hibbett D.S."/>
            <person name="Martin F."/>
        </authorList>
    </citation>
    <scope>NUCLEOTIDE SEQUENCE [LARGE SCALE GENOMIC DNA]</scope>
    <source>
        <strain evidence="3">Marx 270</strain>
    </source>
</reference>
<dbReference type="STRING" id="870435.A0A0C3IKE7"/>
<protein>
    <submittedName>
        <fullName evidence="2">Uncharacterized protein</fullName>
    </submittedName>
</protein>
<evidence type="ECO:0000313" key="3">
    <source>
        <dbReference type="Proteomes" id="UP000054217"/>
    </source>
</evidence>
<reference evidence="2 3" key="1">
    <citation type="submission" date="2014-04" db="EMBL/GenBank/DDBJ databases">
        <authorList>
            <consortium name="DOE Joint Genome Institute"/>
            <person name="Kuo A."/>
            <person name="Kohler A."/>
            <person name="Costa M.D."/>
            <person name="Nagy L.G."/>
            <person name="Floudas D."/>
            <person name="Copeland A."/>
            <person name="Barry K.W."/>
            <person name="Cichocki N."/>
            <person name="Veneault-Fourrey C."/>
            <person name="LaButti K."/>
            <person name="Lindquist E.A."/>
            <person name="Lipzen A."/>
            <person name="Lundell T."/>
            <person name="Morin E."/>
            <person name="Murat C."/>
            <person name="Sun H."/>
            <person name="Tunlid A."/>
            <person name="Henrissat B."/>
            <person name="Grigoriev I.V."/>
            <person name="Hibbett D.S."/>
            <person name="Martin F."/>
            <person name="Nordberg H.P."/>
            <person name="Cantor M.N."/>
            <person name="Hua S.X."/>
        </authorList>
    </citation>
    <scope>NUCLEOTIDE SEQUENCE [LARGE SCALE GENOMIC DNA]</scope>
    <source>
        <strain evidence="2 3">Marx 270</strain>
    </source>
</reference>
<proteinExistence type="predicted"/>
<gene>
    <name evidence="2" type="ORF">M404DRAFT_1006050</name>
</gene>
<feature type="compositionally biased region" description="Basic and acidic residues" evidence="1">
    <location>
        <begin position="96"/>
        <end position="107"/>
    </location>
</feature>
<name>A0A0C3IKE7_PISTI</name>
<evidence type="ECO:0000313" key="2">
    <source>
        <dbReference type="EMBL" id="KIN97412.1"/>
    </source>
</evidence>
<sequence length="318" mass="35108">MAKITELSSDDDAPEVVSKSTSRANARRDQKTLRNFTAEQNARKKAQNRERDKKLKERAQTSTKKKKRPVTKLQEAEDGEPSESEGDGRSSPVGGSRDDGHVRDRMLRAMQDAAEEDDSEDFDEELEGGIGEPMSGDSEVEDDPDTAMHLEEDGSDTSIADLEEDEGEPIFEEMQSERLDNPSRRPRAQEPQYLSDELFAAAFASQKSNPVSIEAERSTKSEPSSRKRRRKRPAGPKDIILGGRTFRTLTKLSDPKSKATVRTLPSARVRKFADSNLALGGGKTAMLKAKKKGWERRPANVGAMKPDGAPTAFCRSAA</sequence>
<feature type="region of interest" description="Disordered" evidence="1">
    <location>
        <begin position="1"/>
        <end position="240"/>
    </location>
</feature>
<feature type="compositionally biased region" description="Acidic residues" evidence="1">
    <location>
        <begin position="76"/>
        <end position="85"/>
    </location>
</feature>
<feature type="region of interest" description="Disordered" evidence="1">
    <location>
        <begin position="299"/>
        <end position="318"/>
    </location>
</feature>
<keyword evidence="3" id="KW-1185">Reference proteome</keyword>
<dbReference type="OrthoDB" id="3253399at2759"/>
<accession>A0A0C3IKE7</accession>
<evidence type="ECO:0000256" key="1">
    <source>
        <dbReference type="SAM" id="MobiDB-lite"/>
    </source>
</evidence>
<dbReference type="AlphaFoldDB" id="A0A0C3IKE7"/>
<dbReference type="HOGENOM" id="CLU_083050_0_0_1"/>